<keyword evidence="5" id="KW-1185">Reference proteome</keyword>
<dbReference type="PANTHER" id="PTHR33495">
    <property type="entry name" value="ANTI-SIGMA FACTOR ANTAGONIST TM_1081-RELATED-RELATED"/>
    <property type="match status" value="1"/>
</dbReference>
<dbReference type="NCBIfam" id="TIGR00377">
    <property type="entry name" value="ant_ant_sig"/>
    <property type="match status" value="1"/>
</dbReference>
<gene>
    <name evidence="4" type="ORF">BET03_12790</name>
</gene>
<dbReference type="OrthoDB" id="9793697at2"/>
<comment type="caution">
    <text evidence="4">The sequence shown here is derived from an EMBL/GenBank/DDBJ whole genome shotgun (WGS) entry which is preliminary data.</text>
</comment>
<evidence type="ECO:0000256" key="1">
    <source>
        <dbReference type="ARBA" id="ARBA00009013"/>
    </source>
</evidence>
<dbReference type="GO" id="GO:0043856">
    <property type="term" value="F:anti-sigma factor antagonist activity"/>
    <property type="evidence" value="ECO:0007669"/>
    <property type="project" value="InterPro"/>
</dbReference>
<feature type="domain" description="STAS" evidence="3">
    <location>
        <begin position="5"/>
        <end position="105"/>
    </location>
</feature>
<dbReference type="InterPro" id="IPR002645">
    <property type="entry name" value="STAS_dom"/>
</dbReference>
<evidence type="ECO:0000259" key="3">
    <source>
        <dbReference type="PROSITE" id="PS50801"/>
    </source>
</evidence>
<proteinExistence type="inferred from homology"/>
<dbReference type="RefSeq" id="WP_120169460.1">
    <property type="nucleotide sequence ID" value="NZ_MCIB01000021.1"/>
</dbReference>
<dbReference type="InterPro" id="IPR003658">
    <property type="entry name" value="Anti-sigma_ant"/>
</dbReference>
<dbReference type="Proteomes" id="UP000284177">
    <property type="component" value="Unassembled WGS sequence"/>
</dbReference>
<dbReference type="Gene3D" id="3.30.750.24">
    <property type="entry name" value="STAS domain"/>
    <property type="match status" value="1"/>
</dbReference>
<dbReference type="AlphaFoldDB" id="A0A419T1N5"/>
<dbReference type="SUPFAM" id="SSF52091">
    <property type="entry name" value="SpoIIaa-like"/>
    <property type="match status" value="1"/>
</dbReference>
<dbReference type="InterPro" id="IPR036513">
    <property type="entry name" value="STAS_dom_sf"/>
</dbReference>
<organism evidence="4 5">
    <name type="scientific">Thermohalobacter berrensis</name>
    <dbReference type="NCBI Taxonomy" id="99594"/>
    <lineage>
        <taxon>Bacteria</taxon>
        <taxon>Bacillati</taxon>
        <taxon>Bacillota</taxon>
        <taxon>Tissierellia</taxon>
        <taxon>Tissierellales</taxon>
        <taxon>Thermohalobacteraceae</taxon>
        <taxon>Thermohalobacter</taxon>
    </lineage>
</organism>
<dbReference type="CDD" id="cd07043">
    <property type="entry name" value="STAS_anti-anti-sigma_factors"/>
    <property type="match status" value="1"/>
</dbReference>
<evidence type="ECO:0000256" key="2">
    <source>
        <dbReference type="RuleBase" id="RU003749"/>
    </source>
</evidence>
<reference evidence="4 5" key="1">
    <citation type="submission" date="2016-08" db="EMBL/GenBank/DDBJ databases">
        <title>Novel Firmicutes and Novel Genomes.</title>
        <authorList>
            <person name="Poppleton D.I."/>
            <person name="Gribaldo S."/>
        </authorList>
    </citation>
    <scope>NUCLEOTIDE SEQUENCE [LARGE SCALE GENOMIC DNA]</scope>
    <source>
        <strain evidence="4 5">CTT3</strain>
    </source>
</reference>
<evidence type="ECO:0000313" key="4">
    <source>
        <dbReference type="EMBL" id="RKD31363.1"/>
    </source>
</evidence>
<name>A0A419T1N5_9FIRM</name>
<comment type="similarity">
    <text evidence="1 2">Belongs to the anti-sigma-factor antagonist family.</text>
</comment>
<dbReference type="EMBL" id="MCIB01000021">
    <property type="protein sequence ID" value="RKD31363.1"/>
    <property type="molecule type" value="Genomic_DNA"/>
</dbReference>
<dbReference type="PANTHER" id="PTHR33495:SF2">
    <property type="entry name" value="ANTI-SIGMA FACTOR ANTAGONIST TM_1081-RELATED"/>
    <property type="match status" value="1"/>
</dbReference>
<accession>A0A419T1N5</accession>
<evidence type="ECO:0000313" key="5">
    <source>
        <dbReference type="Proteomes" id="UP000284177"/>
    </source>
</evidence>
<protein>
    <recommendedName>
        <fullName evidence="2">Anti-sigma factor antagonist</fullName>
    </recommendedName>
</protein>
<dbReference type="PROSITE" id="PS50801">
    <property type="entry name" value="STAS"/>
    <property type="match status" value="1"/>
</dbReference>
<sequence>MALKLEKKYNKDKNAWIIKPIGEVDIYTSPNFKKELTDIIKENETDVIIDCSQLEYIDSTGLGVLISGLKKIKEKDKNIIIEHIKPNIKKLLDITGLNKVFIVKE</sequence>
<dbReference type="Pfam" id="PF01740">
    <property type="entry name" value="STAS"/>
    <property type="match status" value="1"/>
</dbReference>